<gene>
    <name evidence="1" type="ORF">HPB47_023538</name>
</gene>
<dbReference type="EMBL" id="JABSTQ010009403">
    <property type="protein sequence ID" value="KAG0429523.1"/>
    <property type="molecule type" value="Genomic_DNA"/>
</dbReference>
<proteinExistence type="predicted"/>
<reference evidence="1 2" key="1">
    <citation type="journal article" date="2020" name="Cell">
        <title>Large-Scale Comparative Analyses of Tick Genomes Elucidate Their Genetic Diversity and Vector Capacities.</title>
        <authorList>
            <consortium name="Tick Genome and Microbiome Consortium (TIGMIC)"/>
            <person name="Jia N."/>
            <person name="Wang J."/>
            <person name="Shi W."/>
            <person name="Du L."/>
            <person name="Sun Y."/>
            <person name="Zhan W."/>
            <person name="Jiang J.F."/>
            <person name="Wang Q."/>
            <person name="Zhang B."/>
            <person name="Ji P."/>
            <person name="Bell-Sakyi L."/>
            <person name="Cui X.M."/>
            <person name="Yuan T.T."/>
            <person name="Jiang B.G."/>
            <person name="Yang W.F."/>
            <person name="Lam T.T."/>
            <person name="Chang Q.C."/>
            <person name="Ding S.J."/>
            <person name="Wang X.J."/>
            <person name="Zhu J.G."/>
            <person name="Ruan X.D."/>
            <person name="Zhao L."/>
            <person name="Wei J.T."/>
            <person name="Ye R.Z."/>
            <person name="Que T.C."/>
            <person name="Du C.H."/>
            <person name="Zhou Y.H."/>
            <person name="Cheng J.X."/>
            <person name="Dai P.F."/>
            <person name="Guo W.B."/>
            <person name="Han X.H."/>
            <person name="Huang E.J."/>
            <person name="Li L.F."/>
            <person name="Wei W."/>
            <person name="Gao Y.C."/>
            <person name="Liu J.Z."/>
            <person name="Shao H.Z."/>
            <person name="Wang X."/>
            <person name="Wang C.C."/>
            <person name="Yang T.C."/>
            <person name="Huo Q.B."/>
            <person name="Li W."/>
            <person name="Chen H.Y."/>
            <person name="Chen S.E."/>
            <person name="Zhou L.G."/>
            <person name="Ni X.B."/>
            <person name="Tian J.H."/>
            <person name="Sheng Y."/>
            <person name="Liu T."/>
            <person name="Pan Y.S."/>
            <person name="Xia L.Y."/>
            <person name="Li J."/>
            <person name="Zhao F."/>
            <person name="Cao W.C."/>
        </authorList>
    </citation>
    <scope>NUCLEOTIDE SEQUENCE [LARGE SCALE GENOMIC DNA]</scope>
    <source>
        <strain evidence="1">Iper-2018</strain>
    </source>
</reference>
<organism evidence="1 2">
    <name type="scientific">Ixodes persulcatus</name>
    <name type="common">Taiga tick</name>
    <dbReference type="NCBI Taxonomy" id="34615"/>
    <lineage>
        <taxon>Eukaryota</taxon>
        <taxon>Metazoa</taxon>
        <taxon>Ecdysozoa</taxon>
        <taxon>Arthropoda</taxon>
        <taxon>Chelicerata</taxon>
        <taxon>Arachnida</taxon>
        <taxon>Acari</taxon>
        <taxon>Parasitiformes</taxon>
        <taxon>Ixodida</taxon>
        <taxon>Ixodoidea</taxon>
        <taxon>Ixodidae</taxon>
        <taxon>Ixodinae</taxon>
        <taxon>Ixodes</taxon>
    </lineage>
</organism>
<sequence length="156" mass="16911">MGSQQLGKVTSAFHAVHGAGAVRWGYGPALNRLWRRTAATKTSQTRTQKSSPELTNSRADTSKADTPPTPPDKFQPSRQAAASDLKLLGRAAVETTAQFNDSRGDDNRASRRRLFPKAPALVNSIRNSSLPLALSWTNEEPENRDGGRAGGRNCRL</sequence>
<evidence type="ECO:0000313" key="1">
    <source>
        <dbReference type="EMBL" id="KAG0429523.1"/>
    </source>
</evidence>
<name>A0AC60Q8Z1_IXOPE</name>
<protein>
    <submittedName>
        <fullName evidence="1">Uncharacterized protein</fullName>
    </submittedName>
</protein>
<comment type="caution">
    <text evidence="1">The sequence shown here is derived from an EMBL/GenBank/DDBJ whole genome shotgun (WGS) entry which is preliminary data.</text>
</comment>
<accession>A0AC60Q8Z1</accession>
<dbReference type="Proteomes" id="UP000805193">
    <property type="component" value="Unassembled WGS sequence"/>
</dbReference>
<evidence type="ECO:0000313" key="2">
    <source>
        <dbReference type="Proteomes" id="UP000805193"/>
    </source>
</evidence>
<keyword evidence="2" id="KW-1185">Reference proteome</keyword>